<evidence type="ECO:0000259" key="1">
    <source>
        <dbReference type="PROSITE" id="PS51186"/>
    </source>
</evidence>
<feature type="domain" description="N-acetyltransferase" evidence="1">
    <location>
        <begin position="16"/>
        <end position="164"/>
    </location>
</feature>
<dbReference type="Proteomes" id="UP000003178">
    <property type="component" value="Unassembled WGS sequence"/>
</dbReference>
<comment type="caution">
    <text evidence="2">The sequence shown here is derived from an EMBL/GenBank/DDBJ whole genome shotgun (WGS) entry which is preliminary data.</text>
</comment>
<dbReference type="Pfam" id="PF14268">
    <property type="entry name" value="YoaP"/>
    <property type="match status" value="1"/>
</dbReference>
<dbReference type="PROSITE" id="PS51186">
    <property type="entry name" value="GNAT"/>
    <property type="match status" value="1"/>
</dbReference>
<dbReference type="EMBL" id="ABWP01000057">
    <property type="protein sequence ID" value="EEA85041.1"/>
    <property type="molecule type" value="Genomic_DNA"/>
</dbReference>
<dbReference type="OrthoDB" id="3172674at2"/>
<proteinExistence type="predicted"/>
<evidence type="ECO:0000313" key="2">
    <source>
        <dbReference type="EMBL" id="EEA85041.1"/>
    </source>
</evidence>
<dbReference type="CDD" id="cd04301">
    <property type="entry name" value="NAT_SF"/>
    <property type="match status" value="1"/>
</dbReference>
<dbReference type="eggNOG" id="COG0456">
    <property type="taxonomic scope" value="Bacteria"/>
</dbReference>
<dbReference type="Pfam" id="PF00583">
    <property type="entry name" value="Acetyltransf_1"/>
    <property type="match status" value="1"/>
</dbReference>
<organism evidence="2 3">
    <name type="scientific">Peptacetobacter hiranonis (strain DSM 13275 / JCM 10541 / KCTC 15199 / TO-931)</name>
    <name type="common">Clostridium hiranonis</name>
    <dbReference type="NCBI Taxonomy" id="500633"/>
    <lineage>
        <taxon>Bacteria</taxon>
        <taxon>Bacillati</taxon>
        <taxon>Bacillota</taxon>
        <taxon>Clostridia</taxon>
        <taxon>Peptostreptococcales</taxon>
        <taxon>Peptostreptococcaceae</taxon>
        <taxon>Peptacetobacter</taxon>
    </lineage>
</organism>
<dbReference type="HOGENOM" id="CLU_075236_0_0_9"/>
<name>B6FZK6_PEPHT</name>
<dbReference type="AlphaFoldDB" id="B6FZK6"/>
<keyword evidence="3" id="KW-1185">Reference proteome</keyword>
<dbReference type="RefSeq" id="WP_006440231.1">
    <property type="nucleotide sequence ID" value="NZ_DS995356.1"/>
</dbReference>
<keyword evidence="2" id="KW-0808">Transferase</keyword>
<accession>B6FZK6</accession>
<sequence>MDKTFINLTLDNIDSEHICCAISDKKHQIGVSCKKEWLKSQFNSSHVFRKLNERGKVFIEYCDIEDAWVPILGENFVYIHCLWVAGSFKGNGYANELLNYCIEDAKNRGKSGICVLSSKKKKPYLSDKKFFAKYGFKVLDSINNEYELLGLIFDNTDILDKNIPHFSDSAKKMSIDEDILTIYYSHQCPFVVNSIEEVSSYCSENNIDVNIILVDSLEKAKNLPCVFNNWAAFLNGKFESCSLLNKNSLKKLLNSK</sequence>
<dbReference type="InterPro" id="IPR000182">
    <property type="entry name" value="GNAT_dom"/>
</dbReference>
<dbReference type="InterPro" id="IPR025685">
    <property type="entry name" value="YoaP-like_dom"/>
</dbReference>
<evidence type="ECO:0000313" key="3">
    <source>
        <dbReference type="Proteomes" id="UP000003178"/>
    </source>
</evidence>
<protein>
    <submittedName>
        <fullName evidence="2">Acetyltransferase, GNAT family</fullName>
    </submittedName>
</protein>
<dbReference type="GO" id="GO:0016747">
    <property type="term" value="F:acyltransferase activity, transferring groups other than amino-acyl groups"/>
    <property type="evidence" value="ECO:0007669"/>
    <property type="project" value="InterPro"/>
</dbReference>
<reference evidence="2 3" key="2">
    <citation type="submission" date="2008-10" db="EMBL/GenBank/DDBJ databases">
        <title>Draft genome sequence of Clostridium hiranonis (DSM 13275).</title>
        <authorList>
            <person name="Sudarsanam P."/>
            <person name="Ley R."/>
            <person name="Guruge J."/>
            <person name="Turnbaugh P.J."/>
            <person name="Mahowald M."/>
            <person name="Liep D."/>
            <person name="Gordon J."/>
        </authorList>
    </citation>
    <scope>NUCLEOTIDE SEQUENCE [LARGE SCALE GENOMIC DNA]</scope>
    <source>
        <strain evidence="2 3">DSM 13275</strain>
    </source>
</reference>
<dbReference type="Gene3D" id="3.40.630.30">
    <property type="match status" value="1"/>
</dbReference>
<reference evidence="2 3" key="1">
    <citation type="submission" date="2008-09" db="EMBL/GenBank/DDBJ databases">
        <authorList>
            <person name="Fulton L."/>
            <person name="Clifton S."/>
            <person name="Fulton B."/>
            <person name="Xu J."/>
            <person name="Minx P."/>
            <person name="Pepin K.H."/>
            <person name="Johnson M."/>
            <person name="Thiruvilangam P."/>
            <person name="Bhonagiri V."/>
            <person name="Nash W.E."/>
            <person name="Mardis E.R."/>
            <person name="Wilson R.K."/>
        </authorList>
    </citation>
    <scope>NUCLEOTIDE SEQUENCE [LARGE SCALE GENOMIC DNA]</scope>
    <source>
        <strain evidence="2 3">DSM 13275</strain>
    </source>
</reference>
<dbReference type="InterPro" id="IPR016181">
    <property type="entry name" value="Acyl_CoA_acyltransferase"/>
</dbReference>
<gene>
    <name evidence="2" type="ORF">CLOHIR_01310</name>
</gene>
<dbReference type="SUPFAM" id="SSF55729">
    <property type="entry name" value="Acyl-CoA N-acyltransferases (Nat)"/>
    <property type="match status" value="1"/>
</dbReference>
<dbReference type="STRING" id="500633.CLOHIR_01310"/>